<feature type="compositionally biased region" description="Low complexity" evidence="1">
    <location>
        <begin position="362"/>
        <end position="375"/>
    </location>
</feature>
<feature type="compositionally biased region" description="Polar residues" evidence="1">
    <location>
        <begin position="335"/>
        <end position="361"/>
    </location>
</feature>
<evidence type="ECO:0008006" key="4">
    <source>
        <dbReference type="Google" id="ProtNLM"/>
    </source>
</evidence>
<feature type="compositionally biased region" description="Low complexity" evidence="1">
    <location>
        <begin position="38"/>
        <end position="51"/>
    </location>
</feature>
<dbReference type="CDD" id="cd00065">
    <property type="entry name" value="FYVE_like_SF"/>
    <property type="match status" value="1"/>
</dbReference>
<reference evidence="2" key="1">
    <citation type="journal article" date="2023" name="Mol. Phylogenet. Evol.">
        <title>Genome-scale phylogeny and comparative genomics of the fungal order Sordariales.</title>
        <authorList>
            <person name="Hensen N."/>
            <person name="Bonometti L."/>
            <person name="Westerberg I."/>
            <person name="Brannstrom I.O."/>
            <person name="Guillou S."/>
            <person name="Cros-Aarteil S."/>
            <person name="Calhoun S."/>
            <person name="Haridas S."/>
            <person name="Kuo A."/>
            <person name="Mondo S."/>
            <person name="Pangilinan J."/>
            <person name="Riley R."/>
            <person name="LaButti K."/>
            <person name="Andreopoulos B."/>
            <person name="Lipzen A."/>
            <person name="Chen C."/>
            <person name="Yan M."/>
            <person name="Daum C."/>
            <person name="Ng V."/>
            <person name="Clum A."/>
            <person name="Steindorff A."/>
            <person name="Ohm R.A."/>
            <person name="Martin F."/>
            <person name="Silar P."/>
            <person name="Natvig D.O."/>
            <person name="Lalanne C."/>
            <person name="Gautier V."/>
            <person name="Ament-Velasquez S.L."/>
            <person name="Kruys A."/>
            <person name="Hutchinson M.I."/>
            <person name="Powell A.J."/>
            <person name="Barry K."/>
            <person name="Miller A.N."/>
            <person name="Grigoriev I.V."/>
            <person name="Debuchy R."/>
            <person name="Gladieux P."/>
            <person name="Hiltunen Thoren M."/>
            <person name="Johannesson H."/>
        </authorList>
    </citation>
    <scope>NUCLEOTIDE SEQUENCE</scope>
    <source>
        <strain evidence="2">CBS 538.74</strain>
    </source>
</reference>
<evidence type="ECO:0000313" key="3">
    <source>
        <dbReference type="Proteomes" id="UP001302745"/>
    </source>
</evidence>
<feature type="region of interest" description="Disordered" evidence="1">
    <location>
        <begin position="466"/>
        <end position="488"/>
    </location>
</feature>
<keyword evidence="3" id="KW-1185">Reference proteome</keyword>
<sequence>MAVFVDLDEEDNDPRQDGQPLWNGLVDAVKPAPGTAASSSLPGDSSISGTSNAADKQREKAHGLAVGENLNWIPMAQALGCYPCTLPREDITDRMASIIMLVVSSIDLNTLDSLARTCRQVRAALLQYRKMLLLSTLHCVNEDLPVDPEETMRYRARAGNWYYMQDAARSSDKGKAGQCARDMVAGCRRCGTVVCRNCAIKPPAPIVLRDRHRRLCQACVTAPVGSLVKPPLGPEIRIDSDDMERAICKCGSEGVWLCQPCGRSILGDDSEYKGIWKWRNQYTEVLGGLGTGIGEGDRGVICGRETECCAAREREQDVDGDAEDAREAEEFFYHQQSATTSPLSNATTTPSLAPWTTLSGPGSTASLSSLVSSSAAGGGGGGGDGASILDRRTPSPALKPGYERHEIEGIGGVMKKMRVRMVKVGACVPEWEDERAKGEILGREVQGRRRGWCGWCRRVVPSREDYDMDRQFRDKGKGKERETEGARS</sequence>
<feature type="compositionally biased region" description="Acidic residues" evidence="1">
    <location>
        <begin position="1"/>
        <end position="12"/>
    </location>
</feature>
<protein>
    <recommendedName>
        <fullName evidence="4">F-box domain-containing protein</fullName>
    </recommendedName>
</protein>
<name>A0AAN6VJW2_9PEZI</name>
<organism evidence="2 3">
    <name type="scientific">Chaetomidium leptoderma</name>
    <dbReference type="NCBI Taxonomy" id="669021"/>
    <lineage>
        <taxon>Eukaryota</taxon>
        <taxon>Fungi</taxon>
        <taxon>Dikarya</taxon>
        <taxon>Ascomycota</taxon>
        <taxon>Pezizomycotina</taxon>
        <taxon>Sordariomycetes</taxon>
        <taxon>Sordariomycetidae</taxon>
        <taxon>Sordariales</taxon>
        <taxon>Chaetomiaceae</taxon>
        <taxon>Chaetomidium</taxon>
    </lineage>
</organism>
<dbReference type="AlphaFoldDB" id="A0AAN6VJW2"/>
<feature type="region of interest" description="Disordered" evidence="1">
    <location>
        <begin position="1"/>
        <end position="60"/>
    </location>
</feature>
<gene>
    <name evidence="2" type="ORF">C8A00DRAFT_15835</name>
</gene>
<dbReference type="Proteomes" id="UP001302745">
    <property type="component" value="Unassembled WGS sequence"/>
</dbReference>
<comment type="caution">
    <text evidence="2">The sequence shown here is derived from an EMBL/GenBank/DDBJ whole genome shotgun (WGS) entry which is preliminary data.</text>
</comment>
<proteinExistence type="predicted"/>
<accession>A0AAN6VJW2</accession>
<evidence type="ECO:0000313" key="2">
    <source>
        <dbReference type="EMBL" id="KAK4152912.1"/>
    </source>
</evidence>
<evidence type="ECO:0000256" key="1">
    <source>
        <dbReference type="SAM" id="MobiDB-lite"/>
    </source>
</evidence>
<dbReference type="EMBL" id="MU856957">
    <property type="protein sequence ID" value="KAK4152912.1"/>
    <property type="molecule type" value="Genomic_DNA"/>
</dbReference>
<feature type="region of interest" description="Disordered" evidence="1">
    <location>
        <begin position="335"/>
        <end position="404"/>
    </location>
</feature>
<reference evidence="2" key="2">
    <citation type="submission" date="2023-05" db="EMBL/GenBank/DDBJ databases">
        <authorList>
            <consortium name="Lawrence Berkeley National Laboratory"/>
            <person name="Steindorff A."/>
            <person name="Hensen N."/>
            <person name="Bonometti L."/>
            <person name="Westerberg I."/>
            <person name="Brannstrom I.O."/>
            <person name="Guillou S."/>
            <person name="Cros-Aarteil S."/>
            <person name="Calhoun S."/>
            <person name="Haridas S."/>
            <person name="Kuo A."/>
            <person name="Mondo S."/>
            <person name="Pangilinan J."/>
            <person name="Riley R."/>
            <person name="Labutti K."/>
            <person name="Andreopoulos B."/>
            <person name="Lipzen A."/>
            <person name="Chen C."/>
            <person name="Yanf M."/>
            <person name="Daum C."/>
            <person name="Ng V."/>
            <person name="Clum A."/>
            <person name="Ohm R."/>
            <person name="Martin F."/>
            <person name="Silar P."/>
            <person name="Natvig D."/>
            <person name="Lalanne C."/>
            <person name="Gautier V."/>
            <person name="Ament-Velasquez S.L."/>
            <person name="Kruys A."/>
            <person name="Hutchinson M.I."/>
            <person name="Powell A.J."/>
            <person name="Barry K."/>
            <person name="Miller A.N."/>
            <person name="Grigoriev I.V."/>
            <person name="Debuchy R."/>
            <person name="Gladieux P."/>
            <person name="Thoren M.H."/>
            <person name="Johannesson H."/>
        </authorList>
    </citation>
    <scope>NUCLEOTIDE SEQUENCE</scope>
    <source>
        <strain evidence="2">CBS 538.74</strain>
    </source>
</reference>
<feature type="compositionally biased region" description="Gly residues" evidence="1">
    <location>
        <begin position="376"/>
        <end position="385"/>
    </location>
</feature>